<evidence type="ECO:0000256" key="1">
    <source>
        <dbReference type="ARBA" id="ARBA00005254"/>
    </source>
</evidence>
<dbReference type="Pfam" id="PF00378">
    <property type="entry name" value="ECH_1"/>
    <property type="match status" value="1"/>
</dbReference>
<dbReference type="EMBL" id="BSUJ01000001">
    <property type="protein sequence ID" value="GMA18306.1"/>
    <property type="molecule type" value="Genomic_DNA"/>
</dbReference>
<sequence length="270" mass="28043">MELGSFQTLVVEQDGPSLVVTINRPEALNALAAAVVRDLAALLDAVEPRLGPAVGWPVRGVIITGAGDRAFVAGADIVEMVELSAEQGEEYSRAMQAVTLRLEALPVPVIAAVDGFALGGGCELAMACDWIYASAASRFGQPEVKLGLVPGFGGSVRLTRRVGIALARELICTGRMLKAAEAHRTGLVNQVLEDGDATLAAAKQTITEIAATSPTAVASAKALINEVATLDVAAGLDREAVAFHAAFETEDKVEGVRAFVAKDQPTFPGR</sequence>
<dbReference type="CDD" id="cd06558">
    <property type="entry name" value="crotonase-like"/>
    <property type="match status" value="1"/>
</dbReference>
<dbReference type="InterPro" id="IPR029045">
    <property type="entry name" value="ClpP/crotonase-like_dom_sf"/>
</dbReference>
<organism evidence="5 6">
    <name type="scientific">Arsenicicoccus piscis</name>
    <dbReference type="NCBI Taxonomy" id="673954"/>
    <lineage>
        <taxon>Bacteria</taxon>
        <taxon>Bacillati</taxon>
        <taxon>Actinomycetota</taxon>
        <taxon>Actinomycetes</taxon>
        <taxon>Micrococcales</taxon>
        <taxon>Intrasporangiaceae</taxon>
        <taxon>Arsenicicoccus</taxon>
    </lineage>
</organism>
<dbReference type="InterPro" id="IPR001753">
    <property type="entry name" value="Enoyl-CoA_hydra/iso"/>
</dbReference>
<dbReference type="RefSeq" id="WP_241443835.1">
    <property type="nucleotide sequence ID" value="NZ_BSUJ01000001.1"/>
</dbReference>
<comment type="similarity">
    <text evidence="1">Belongs to the enoyl-CoA hydratase/isomerase family.</text>
</comment>
<reference evidence="6" key="1">
    <citation type="journal article" date="2019" name="Int. J. Syst. Evol. Microbiol.">
        <title>The Global Catalogue of Microorganisms (GCM) 10K type strain sequencing project: providing services to taxonomists for standard genome sequencing and annotation.</title>
        <authorList>
            <consortium name="The Broad Institute Genomics Platform"/>
            <consortium name="The Broad Institute Genome Sequencing Center for Infectious Disease"/>
            <person name="Wu L."/>
            <person name="Ma J."/>
        </authorList>
    </citation>
    <scope>NUCLEOTIDE SEQUENCE [LARGE SCALE GENOMIC DNA]</scope>
    <source>
        <strain evidence="6">NBRC 105830</strain>
    </source>
</reference>
<name>A0ABQ6HIA9_9MICO</name>
<evidence type="ECO:0000313" key="6">
    <source>
        <dbReference type="Proteomes" id="UP001157109"/>
    </source>
</evidence>
<keyword evidence="2" id="KW-0456">Lyase</keyword>
<keyword evidence="6" id="KW-1185">Reference proteome</keyword>
<comment type="caution">
    <text evidence="5">The sequence shown here is derived from an EMBL/GenBank/DDBJ whole genome shotgun (WGS) entry which is preliminary data.</text>
</comment>
<dbReference type="Gene3D" id="3.90.226.10">
    <property type="entry name" value="2-enoyl-CoA Hydratase, Chain A, domain 1"/>
    <property type="match status" value="1"/>
</dbReference>
<gene>
    <name evidence="5" type="primary">crt</name>
    <name evidence="5" type="ORF">GCM10025862_03270</name>
</gene>
<evidence type="ECO:0000256" key="4">
    <source>
        <dbReference type="ARBA" id="ARBA00023717"/>
    </source>
</evidence>
<proteinExistence type="inferred from homology"/>
<dbReference type="Proteomes" id="UP001157109">
    <property type="component" value="Unassembled WGS sequence"/>
</dbReference>
<dbReference type="PANTHER" id="PTHR11941">
    <property type="entry name" value="ENOYL-COA HYDRATASE-RELATED"/>
    <property type="match status" value="1"/>
</dbReference>
<dbReference type="InterPro" id="IPR014748">
    <property type="entry name" value="Enoyl-CoA_hydra_C"/>
</dbReference>
<comment type="catalytic activity">
    <reaction evidence="4">
        <text>a 4-saturated-(3S)-3-hydroxyacyl-CoA = a (3E)-enoyl-CoA + H2O</text>
        <dbReference type="Rhea" id="RHEA:20724"/>
        <dbReference type="ChEBI" id="CHEBI:15377"/>
        <dbReference type="ChEBI" id="CHEBI:58521"/>
        <dbReference type="ChEBI" id="CHEBI:137480"/>
        <dbReference type="EC" id="4.2.1.17"/>
    </reaction>
</comment>
<dbReference type="SUPFAM" id="SSF52096">
    <property type="entry name" value="ClpP/crotonase"/>
    <property type="match status" value="1"/>
</dbReference>
<dbReference type="Gene3D" id="1.10.12.10">
    <property type="entry name" value="Lyase 2-enoyl-coa Hydratase, Chain A, domain 2"/>
    <property type="match status" value="1"/>
</dbReference>
<evidence type="ECO:0000313" key="5">
    <source>
        <dbReference type="EMBL" id="GMA18306.1"/>
    </source>
</evidence>
<comment type="catalytic activity">
    <reaction evidence="3">
        <text>a (3S)-3-hydroxyacyl-CoA = a (2E)-enoyl-CoA + H2O</text>
        <dbReference type="Rhea" id="RHEA:16105"/>
        <dbReference type="ChEBI" id="CHEBI:15377"/>
        <dbReference type="ChEBI" id="CHEBI:57318"/>
        <dbReference type="ChEBI" id="CHEBI:58856"/>
        <dbReference type="EC" id="4.2.1.17"/>
    </reaction>
</comment>
<evidence type="ECO:0000256" key="3">
    <source>
        <dbReference type="ARBA" id="ARBA00023709"/>
    </source>
</evidence>
<evidence type="ECO:0000256" key="2">
    <source>
        <dbReference type="ARBA" id="ARBA00023239"/>
    </source>
</evidence>
<accession>A0ABQ6HIA9</accession>
<dbReference type="PANTHER" id="PTHR11941:SF54">
    <property type="entry name" value="ENOYL-COA HYDRATASE, MITOCHONDRIAL"/>
    <property type="match status" value="1"/>
</dbReference>
<protein>
    <submittedName>
        <fullName evidence="5">Short-chain-enoyl-CoA hydratase</fullName>
    </submittedName>
</protein>